<reference evidence="8 9" key="1">
    <citation type="submission" date="2013-06" db="EMBL/GenBank/DDBJ databases">
        <title>Rumen cellulosomics: divergent fiber-degrading strategies revealed by comparative genome-wide analysis of six Ruminococcal strains.</title>
        <authorList>
            <person name="Dassa B."/>
            <person name="Borovok I."/>
            <person name="Lamed R."/>
            <person name="Flint H."/>
            <person name="Yeoman C.J."/>
            <person name="White B."/>
            <person name="Bayer E.A."/>
        </authorList>
    </citation>
    <scope>NUCLEOTIDE SEQUENCE [LARGE SCALE GENOMIC DNA]</scope>
    <source>
        <strain evidence="8 9">SY3</strain>
    </source>
</reference>
<sequence length="202" mass="23351">MIMEMANSKTKENLMRAFAGESQARNRYTFAQKKFASSDYAVSELFRFTAEQERAHAQVFYEHLKEFSGQQLQVCGDYPVDISDDLLTMLEMSAKDEHHESEVIYPEFARIAREEGFTDIARSFENIAKIENAHAERFAAFADLIRRGQLYNSEEEEIWVCMNCGFIMTSTQPPEQCPVCDVPQGYYIRLKMTEWGIDSNGF</sequence>
<evidence type="ECO:0000259" key="7">
    <source>
        <dbReference type="PROSITE" id="PS50905"/>
    </source>
</evidence>
<dbReference type="PATRIC" id="fig|1341156.4.peg.2264"/>
<evidence type="ECO:0000313" key="9">
    <source>
        <dbReference type="Proteomes" id="UP000021369"/>
    </source>
</evidence>
<dbReference type="InterPro" id="IPR003251">
    <property type="entry name" value="Rr_diiron-bd_dom"/>
</dbReference>
<gene>
    <name evidence="8" type="ORF">RASY3_11645</name>
</gene>
<feature type="domain" description="Rubredoxin-like" evidence="6">
    <location>
        <begin position="156"/>
        <end position="190"/>
    </location>
</feature>
<dbReference type="Pfam" id="PF21349">
    <property type="entry name" value="RUBY_RBDX"/>
    <property type="match status" value="1"/>
</dbReference>
<comment type="caution">
    <text evidence="8">The sequence shown here is derived from an EMBL/GenBank/DDBJ whole genome shotgun (WGS) entry which is preliminary data.</text>
</comment>
<evidence type="ECO:0008006" key="10">
    <source>
        <dbReference type="Google" id="ProtNLM"/>
    </source>
</evidence>
<keyword evidence="2" id="KW-0813">Transport</keyword>
<comment type="cofactor">
    <cofactor evidence="1">
        <name>Fe(3+)</name>
        <dbReference type="ChEBI" id="CHEBI:29034"/>
    </cofactor>
</comment>
<dbReference type="InterPro" id="IPR024934">
    <property type="entry name" value="Rubredoxin-like_dom"/>
</dbReference>
<dbReference type="InterPro" id="IPR009040">
    <property type="entry name" value="Ferritin-like_diiron"/>
</dbReference>
<keyword evidence="4" id="KW-0249">Electron transport</keyword>
<name>A0A011UEC1_RUMAL</name>
<dbReference type="InterPro" id="IPR052364">
    <property type="entry name" value="Rubrerythrin"/>
</dbReference>
<keyword evidence="9" id="KW-1185">Reference proteome</keyword>
<evidence type="ECO:0000256" key="2">
    <source>
        <dbReference type="ARBA" id="ARBA00022448"/>
    </source>
</evidence>
<dbReference type="GO" id="GO:0016491">
    <property type="term" value="F:oxidoreductase activity"/>
    <property type="evidence" value="ECO:0007669"/>
    <property type="project" value="InterPro"/>
</dbReference>
<evidence type="ECO:0000313" key="8">
    <source>
        <dbReference type="EMBL" id="EXM38959.1"/>
    </source>
</evidence>
<dbReference type="CDD" id="cd01041">
    <property type="entry name" value="Rubrerythrin"/>
    <property type="match status" value="1"/>
</dbReference>
<dbReference type="PANTHER" id="PTHR43865:SF1">
    <property type="entry name" value="RUBRERYTHRIN-RELATED"/>
    <property type="match status" value="1"/>
</dbReference>
<dbReference type="SUPFAM" id="SSF47240">
    <property type="entry name" value="Ferritin-like"/>
    <property type="match status" value="1"/>
</dbReference>
<evidence type="ECO:0000256" key="3">
    <source>
        <dbReference type="ARBA" id="ARBA00022723"/>
    </source>
</evidence>
<feature type="domain" description="Ferritin-like diiron" evidence="7">
    <location>
        <begin position="4"/>
        <end position="149"/>
    </location>
</feature>
<dbReference type="CDD" id="cd00729">
    <property type="entry name" value="rubredoxin_SM"/>
    <property type="match status" value="1"/>
</dbReference>
<evidence type="ECO:0000256" key="5">
    <source>
        <dbReference type="ARBA" id="ARBA00023004"/>
    </source>
</evidence>
<dbReference type="GO" id="GO:0005506">
    <property type="term" value="F:iron ion binding"/>
    <property type="evidence" value="ECO:0007669"/>
    <property type="project" value="InterPro"/>
</dbReference>
<dbReference type="PANTHER" id="PTHR43865">
    <property type="entry name" value="RUBRERYTHRIN-RELATED"/>
    <property type="match status" value="1"/>
</dbReference>
<proteinExistence type="predicted"/>
<dbReference type="InterPro" id="IPR048574">
    <property type="entry name" value="RUBY_RBDX"/>
</dbReference>
<evidence type="ECO:0000259" key="6">
    <source>
        <dbReference type="PROSITE" id="PS50903"/>
    </source>
</evidence>
<evidence type="ECO:0000256" key="4">
    <source>
        <dbReference type="ARBA" id="ARBA00022982"/>
    </source>
</evidence>
<keyword evidence="5" id="KW-0408">Iron</keyword>
<dbReference type="NCBIfam" id="NF045767">
    <property type="entry name" value="RuberyRbr"/>
    <property type="match status" value="1"/>
</dbReference>
<dbReference type="InterPro" id="IPR009078">
    <property type="entry name" value="Ferritin-like_SF"/>
</dbReference>
<evidence type="ECO:0000256" key="1">
    <source>
        <dbReference type="ARBA" id="ARBA00001965"/>
    </source>
</evidence>
<keyword evidence="3" id="KW-0479">Metal-binding</keyword>
<accession>A0A011UEC1</accession>
<dbReference type="InterPro" id="IPR012347">
    <property type="entry name" value="Ferritin-like"/>
</dbReference>
<organism evidence="8 9">
    <name type="scientific">Ruminococcus albus SY3</name>
    <dbReference type="NCBI Taxonomy" id="1341156"/>
    <lineage>
        <taxon>Bacteria</taxon>
        <taxon>Bacillati</taxon>
        <taxon>Bacillota</taxon>
        <taxon>Clostridia</taxon>
        <taxon>Eubacteriales</taxon>
        <taxon>Oscillospiraceae</taxon>
        <taxon>Ruminococcus</taxon>
    </lineage>
</organism>
<dbReference type="PROSITE" id="PS50905">
    <property type="entry name" value="FERRITIN_LIKE"/>
    <property type="match status" value="1"/>
</dbReference>
<dbReference type="Proteomes" id="UP000021369">
    <property type="component" value="Unassembled WGS sequence"/>
</dbReference>
<dbReference type="Gene3D" id="1.20.1260.10">
    <property type="match status" value="1"/>
</dbReference>
<dbReference type="EMBL" id="JEOB01000003">
    <property type="protein sequence ID" value="EXM38959.1"/>
    <property type="molecule type" value="Genomic_DNA"/>
</dbReference>
<dbReference type="AlphaFoldDB" id="A0A011UEC1"/>
<dbReference type="Pfam" id="PF02915">
    <property type="entry name" value="Rubrerythrin"/>
    <property type="match status" value="1"/>
</dbReference>
<protein>
    <recommendedName>
        <fullName evidence="10">Rubrerythrin</fullName>
    </recommendedName>
</protein>
<dbReference type="SUPFAM" id="SSF57802">
    <property type="entry name" value="Rubredoxin-like"/>
    <property type="match status" value="1"/>
</dbReference>
<dbReference type="PROSITE" id="PS50903">
    <property type="entry name" value="RUBREDOXIN_LIKE"/>
    <property type="match status" value="1"/>
</dbReference>
<dbReference type="Gene3D" id="2.20.28.10">
    <property type="match status" value="1"/>
</dbReference>